<dbReference type="AlphaFoldDB" id="A0A1L7NL75"/>
<reference evidence="3 4" key="1">
    <citation type="submission" date="2015-11" db="EMBL/GenBank/DDBJ databases">
        <title>Complete genome sequencing of a biphenyl-degrading bacterium, Pseudomonas putida KF715 (=NBRC110667).</title>
        <authorList>
            <person name="Suenaga H."/>
            <person name="Fujihara N."/>
            <person name="Watanabe T."/>
            <person name="Hirose J."/>
            <person name="Kimura N."/>
            <person name="Yamazoe A."/>
            <person name="Hosoyama A."/>
            <person name="Shimodaira J."/>
            <person name="Furukawa K."/>
        </authorList>
    </citation>
    <scope>NUCLEOTIDE SEQUENCE [LARGE SCALE GENOMIC DNA]</scope>
    <source>
        <strain evidence="3 4">KF715</strain>
    </source>
</reference>
<dbReference type="InterPro" id="IPR011249">
    <property type="entry name" value="Metalloenz_LuxS/M16"/>
</dbReference>
<gene>
    <name evidence="3" type="ORF">KF715C_ch56370</name>
</gene>
<dbReference type="PANTHER" id="PTHR11851:SF224">
    <property type="entry name" value="PROCESSING PROTEASE"/>
    <property type="match status" value="1"/>
</dbReference>
<accession>A0A1L7NL75</accession>
<evidence type="ECO:0000313" key="4">
    <source>
        <dbReference type="Proteomes" id="UP000218731"/>
    </source>
</evidence>
<dbReference type="Proteomes" id="UP000218731">
    <property type="component" value="Chromosome 1"/>
</dbReference>
<protein>
    <submittedName>
        <fullName evidence="3">Peptidase M16 domain-containing protein</fullName>
    </submittedName>
</protein>
<sequence>MNDLSSNPQRPAAISPVHGGLVSAQGVDLDRLEPIDTQVQAWTTDNGTGVKFVEARGLPIVDIVLRFKAGTTQDTALPGLASLVLYMLDEGSQLHTATQQAEQLERLGAVLEKQIRLEHATLSLRSLSTHALFDPALALFTDLVARPAFTADALAKIKCQLLRHNASREQYPRLRARSEAFRHLFSGHQYGNPLGSTQQGIDQTTPEDLKRFHQRAYCASNLDIVIVGDVSVAQAQAIAQRISQALPQGWSAIELPTAAPAAGTTLNVEQPGASSAVLIALPMGVPANHPEYQAMVLANEVLGSGIASRLMNELRHRRGLTYGIHTRVNALSAGGLFSAEWDITPAYVEGSQELVVTLLREFIDQGPTQAELQVARKQLAGQLLRDVAQNKHLAALLTQITYQRQPADYLATRIERLARLTPEDVRAVMQRRLDLSNAVRVSVGPRAEQQPLPATDQ</sequence>
<proteinExistence type="predicted"/>
<evidence type="ECO:0000259" key="2">
    <source>
        <dbReference type="Pfam" id="PF05193"/>
    </source>
</evidence>
<dbReference type="GO" id="GO:0046872">
    <property type="term" value="F:metal ion binding"/>
    <property type="evidence" value="ECO:0007669"/>
    <property type="project" value="InterPro"/>
</dbReference>
<dbReference type="Pfam" id="PF05193">
    <property type="entry name" value="Peptidase_M16_C"/>
    <property type="match status" value="1"/>
</dbReference>
<dbReference type="InterPro" id="IPR011765">
    <property type="entry name" value="Pept_M16_N"/>
</dbReference>
<dbReference type="EMBL" id="AP015029">
    <property type="protein sequence ID" value="BAW26210.1"/>
    <property type="molecule type" value="Genomic_DNA"/>
</dbReference>
<dbReference type="SUPFAM" id="SSF63411">
    <property type="entry name" value="LuxS/MPP-like metallohydrolase"/>
    <property type="match status" value="2"/>
</dbReference>
<evidence type="ECO:0000313" key="3">
    <source>
        <dbReference type="EMBL" id="BAW26210.1"/>
    </source>
</evidence>
<feature type="domain" description="Peptidase M16 C-terminal" evidence="2">
    <location>
        <begin position="205"/>
        <end position="379"/>
    </location>
</feature>
<dbReference type="InterPro" id="IPR050361">
    <property type="entry name" value="MPP/UQCRC_Complex"/>
</dbReference>
<organism evidence="3 4">
    <name type="scientific">Pseudomonas putida</name>
    <name type="common">Arthrobacter siderocapsulatus</name>
    <dbReference type="NCBI Taxonomy" id="303"/>
    <lineage>
        <taxon>Bacteria</taxon>
        <taxon>Pseudomonadati</taxon>
        <taxon>Pseudomonadota</taxon>
        <taxon>Gammaproteobacteria</taxon>
        <taxon>Pseudomonadales</taxon>
        <taxon>Pseudomonadaceae</taxon>
        <taxon>Pseudomonas</taxon>
    </lineage>
</organism>
<dbReference type="InterPro" id="IPR007863">
    <property type="entry name" value="Peptidase_M16_C"/>
</dbReference>
<name>A0A1L7NL75_PSEPU</name>
<feature type="domain" description="Peptidase M16 N-terminal" evidence="1">
    <location>
        <begin position="61"/>
        <end position="196"/>
    </location>
</feature>
<dbReference type="PANTHER" id="PTHR11851">
    <property type="entry name" value="METALLOPROTEASE"/>
    <property type="match status" value="1"/>
</dbReference>
<evidence type="ECO:0000259" key="1">
    <source>
        <dbReference type="Pfam" id="PF00675"/>
    </source>
</evidence>
<dbReference type="Pfam" id="PF00675">
    <property type="entry name" value="Peptidase_M16"/>
    <property type="match status" value="1"/>
</dbReference>
<dbReference type="Gene3D" id="3.30.830.10">
    <property type="entry name" value="Metalloenzyme, LuxS/M16 peptidase-like"/>
    <property type="match status" value="2"/>
</dbReference>
<dbReference type="RefSeq" id="WP_096426879.1">
    <property type="nucleotide sequence ID" value="NZ_AP015029.1"/>
</dbReference>